<feature type="compositionally biased region" description="Polar residues" evidence="1">
    <location>
        <begin position="33"/>
        <end position="43"/>
    </location>
</feature>
<dbReference type="Gene3D" id="3.30.160.60">
    <property type="entry name" value="Classic Zinc Finger"/>
    <property type="match status" value="1"/>
</dbReference>
<gene>
    <name evidence="2" type="ORF">A9K55_002448</name>
</gene>
<name>A0A2H4S8T7_CORMI</name>
<dbReference type="AlphaFoldDB" id="A0A2H4S8T7"/>
<sequence length="175" mass="20763">MVAIKLLLNEDTQYHHHHLPPYNDPSFDARPHPQNNSNRSTQSRLMNADNPVRCCFSFLGCWSRFQNFKHWKDHMQTMHLGYKYVCPTCSYETGRIGNLRMHIFRRQDTHPSCSMSVLNDAFRSSLPTELQCHQKNCEEVFKGTSAWHRWASHAWVHIQENQYQDLNFRSSLGRR</sequence>
<evidence type="ECO:0000313" key="3">
    <source>
        <dbReference type="Proteomes" id="UP000323067"/>
    </source>
</evidence>
<proteinExistence type="predicted"/>
<protein>
    <submittedName>
        <fullName evidence="2">C2H2 finger domain</fullName>
    </submittedName>
</protein>
<dbReference type="VEuPathDB" id="FungiDB:A9K55_002448"/>
<evidence type="ECO:0000256" key="1">
    <source>
        <dbReference type="SAM" id="MobiDB-lite"/>
    </source>
</evidence>
<reference evidence="2 3" key="1">
    <citation type="journal article" date="2017" name="BMC Genomics">
        <title>Chromosome level assembly and secondary metabolite potential of the parasitic fungus Cordyceps militaris.</title>
        <authorList>
            <person name="Kramer G.J."/>
            <person name="Nodwell J.R."/>
        </authorList>
    </citation>
    <scope>NUCLEOTIDE SEQUENCE [LARGE SCALE GENOMIC DNA]</scope>
    <source>
        <strain evidence="2 3">ATCC 34164</strain>
    </source>
</reference>
<dbReference type="Proteomes" id="UP000323067">
    <property type="component" value="Chromosome iv"/>
</dbReference>
<dbReference type="EMBL" id="CP023322">
    <property type="protein sequence ID" value="ATY59514.1"/>
    <property type="molecule type" value="Genomic_DNA"/>
</dbReference>
<evidence type="ECO:0000313" key="2">
    <source>
        <dbReference type="EMBL" id="ATY59514.1"/>
    </source>
</evidence>
<organism evidence="2 3">
    <name type="scientific">Cordyceps militaris</name>
    <name type="common">Caterpillar fungus</name>
    <name type="synonym">Clavaria militaris</name>
    <dbReference type="NCBI Taxonomy" id="73501"/>
    <lineage>
        <taxon>Eukaryota</taxon>
        <taxon>Fungi</taxon>
        <taxon>Dikarya</taxon>
        <taxon>Ascomycota</taxon>
        <taxon>Pezizomycotina</taxon>
        <taxon>Sordariomycetes</taxon>
        <taxon>Hypocreomycetidae</taxon>
        <taxon>Hypocreales</taxon>
        <taxon>Cordycipitaceae</taxon>
        <taxon>Cordyceps</taxon>
    </lineage>
</organism>
<feature type="region of interest" description="Disordered" evidence="1">
    <location>
        <begin position="20"/>
        <end position="43"/>
    </location>
</feature>
<accession>A0A2H4S8T7</accession>